<dbReference type="InterPro" id="IPR036962">
    <property type="entry name" value="Glyco_hydro_3_N_sf"/>
</dbReference>
<dbReference type="Pfam" id="PF14310">
    <property type="entry name" value="Fn3-like"/>
    <property type="match status" value="1"/>
</dbReference>
<dbReference type="InterPro" id="IPR036881">
    <property type="entry name" value="Glyco_hydro_3_C_sf"/>
</dbReference>
<dbReference type="InterPro" id="IPR001764">
    <property type="entry name" value="Glyco_hydro_3_N"/>
</dbReference>
<dbReference type="AlphaFoldDB" id="A0A1I0WLW5"/>
<evidence type="ECO:0000256" key="2">
    <source>
        <dbReference type="ARBA" id="ARBA00022801"/>
    </source>
</evidence>
<dbReference type="GO" id="GO:0008422">
    <property type="term" value="F:beta-glucosidase activity"/>
    <property type="evidence" value="ECO:0007669"/>
    <property type="project" value="UniProtKB-ARBA"/>
</dbReference>
<reference evidence="6 7" key="1">
    <citation type="submission" date="2016-10" db="EMBL/GenBank/DDBJ databases">
        <authorList>
            <person name="de Groot N.N."/>
        </authorList>
    </citation>
    <scope>NUCLEOTIDE SEQUENCE [LARGE SCALE GENOMIC DNA]</scope>
    <source>
        <strain evidence="6 7">DSM 5522</strain>
    </source>
</reference>
<keyword evidence="4" id="KW-0326">Glycosidase</keyword>
<dbReference type="OrthoDB" id="98455at2"/>
<dbReference type="SMART" id="SM01217">
    <property type="entry name" value="Fn3_like"/>
    <property type="match status" value="1"/>
</dbReference>
<dbReference type="STRING" id="1120918.SAMN05216249_104139"/>
<dbReference type="PANTHER" id="PTHR42715">
    <property type="entry name" value="BETA-GLUCOSIDASE"/>
    <property type="match status" value="1"/>
</dbReference>
<gene>
    <name evidence="6" type="ORF">SAMN05216249_104139</name>
</gene>
<dbReference type="InterPro" id="IPR050288">
    <property type="entry name" value="Cellulose_deg_GH3"/>
</dbReference>
<feature type="domain" description="Fibronectin type III-like" evidence="5">
    <location>
        <begin position="589"/>
        <end position="659"/>
    </location>
</feature>
<dbReference type="Pfam" id="PF00933">
    <property type="entry name" value="Glyco_hydro_3"/>
    <property type="match status" value="1"/>
</dbReference>
<dbReference type="Gene3D" id="3.40.50.1700">
    <property type="entry name" value="Glycoside hydrolase family 3 C-terminal domain"/>
    <property type="match status" value="1"/>
</dbReference>
<evidence type="ECO:0000256" key="3">
    <source>
        <dbReference type="ARBA" id="ARBA00023277"/>
    </source>
</evidence>
<dbReference type="GO" id="GO:0005975">
    <property type="term" value="P:carbohydrate metabolic process"/>
    <property type="evidence" value="ECO:0007669"/>
    <property type="project" value="InterPro"/>
</dbReference>
<name>A0A1I0WLW5_9FIRM</name>
<dbReference type="InterPro" id="IPR026891">
    <property type="entry name" value="Fn3-like"/>
</dbReference>
<dbReference type="PROSITE" id="PS00775">
    <property type="entry name" value="GLYCOSYL_HYDROL_F3"/>
    <property type="match status" value="1"/>
</dbReference>
<dbReference type="SUPFAM" id="SSF52279">
    <property type="entry name" value="Beta-D-glucan exohydrolase, C-terminal domain"/>
    <property type="match status" value="1"/>
</dbReference>
<dbReference type="Pfam" id="PF01915">
    <property type="entry name" value="Glyco_hydro_3_C"/>
    <property type="match status" value="1"/>
</dbReference>
<dbReference type="EMBL" id="FOJY01000004">
    <property type="protein sequence ID" value="SFA89367.1"/>
    <property type="molecule type" value="Genomic_DNA"/>
</dbReference>
<proteinExistence type="inferred from homology"/>
<keyword evidence="7" id="KW-1185">Reference proteome</keyword>
<comment type="similarity">
    <text evidence="1 4">Belongs to the glycosyl hydrolase 3 family.</text>
</comment>
<evidence type="ECO:0000259" key="5">
    <source>
        <dbReference type="SMART" id="SM01217"/>
    </source>
</evidence>
<evidence type="ECO:0000256" key="1">
    <source>
        <dbReference type="ARBA" id="ARBA00005336"/>
    </source>
</evidence>
<evidence type="ECO:0000313" key="6">
    <source>
        <dbReference type="EMBL" id="SFA89367.1"/>
    </source>
</evidence>
<dbReference type="InterPro" id="IPR019800">
    <property type="entry name" value="Glyco_hydro_3_AS"/>
</dbReference>
<organism evidence="6 7">
    <name type="scientific">Acetitomaculum ruminis DSM 5522</name>
    <dbReference type="NCBI Taxonomy" id="1120918"/>
    <lineage>
        <taxon>Bacteria</taxon>
        <taxon>Bacillati</taxon>
        <taxon>Bacillota</taxon>
        <taxon>Clostridia</taxon>
        <taxon>Lachnospirales</taxon>
        <taxon>Lachnospiraceae</taxon>
        <taxon>Acetitomaculum</taxon>
    </lineage>
</organism>
<accession>A0A1I0WLW5</accession>
<dbReference type="InterPro" id="IPR013783">
    <property type="entry name" value="Ig-like_fold"/>
</dbReference>
<dbReference type="InterPro" id="IPR002772">
    <property type="entry name" value="Glyco_hydro_3_C"/>
</dbReference>
<dbReference type="PANTHER" id="PTHR42715:SF10">
    <property type="entry name" value="BETA-GLUCOSIDASE"/>
    <property type="match status" value="1"/>
</dbReference>
<dbReference type="FunFam" id="2.60.40.10:FF:000495">
    <property type="entry name" value="Periplasmic beta-glucosidase"/>
    <property type="match status" value="1"/>
</dbReference>
<dbReference type="Gene3D" id="2.60.40.10">
    <property type="entry name" value="Immunoglobulins"/>
    <property type="match status" value="1"/>
</dbReference>
<sequence>MTESNLNKKIKKIIKRMTVLEKAVILSGKNSWETHEIPALNIPSITFSDGPNGVRKQAGKGDHLGLNDSLPSTCFPTLATLANSWNTELSFEVGKALGQEAKALGVNVLLAPGLNIKRSPLCGRNFEYFSEDPYLSGKMAAAFVRGVQSQKVFACPKHFAVNNQENQRMAKNSVVDERALREIYLTAFEIAIKEGNAHCIMTSYNEVNGVYANENAHLLRDILRGEWKYKGMVVTDWGGSNDHISGVKAGSTVEMPCPGFDSARALLEGLKIGKIIEEEIDERVEELLHAIYHLTDFKNKEEKSTSPKLSKELINSHNELAGKVLEESIVLLKNKDNILPLKKETKVAVIGDFAILPRYQGAGSSKVNATKLESIKDVVYNYFPECTGIKRGYQRCSLVDVNNENEALKLAEKSDVLLYFFGLDESSEIEGMDRKTLGIPENQISLLNKLFMTNKPVVGILSAGSAVKMPWLDKCQGLIHTYLGGQNSAKAILKVLCGQINPSGKLNESYAKRYCDSPAASYWHAKGRDCEYKESIFVGYRYYDRAKKDLLFPFGFGLSYTEFEYSNLKISHDKVSFTLTNTGKYSGAEISQLYIGLSDSEIFRPLKELKGFSKVFLEAGQSKTVTIKLDDKAFRYWNSATSSWEIEEGYYQFYIGASVEDIRLSALYYVKGTSQTFPEKNPTLLPYYKAHIKKISDKSFNALMTRENGKGIVINKKHNHKKHRRKLDINDALSQMDKAQSVYARMFHRFLVNKMIKAQRNNNPDLNTLFIYNMPFRAMAKMSGGAIDMNMAHAILEVVNGNLFKGSFRLIKEHLKNHKKNKKVERLLKKRK</sequence>
<keyword evidence="2 4" id="KW-0378">Hydrolase</keyword>
<keyword evidence="3" id="KW-0119">Carbohydrate metabolism</keyword>
<evidence type="ECO:0000313" key="7">
    <source>
        <dbReference type="Proteomes" id="UP000198838"/>
    </source>
</evidence>
<dbReference type="Proteomes" id="UP000198838">
    <property type="component" value="Unassembled WGS sequence"/>
</dbReference>
<evidence type="ECO:0000256" key="4">
    <source>
        <dbReference type="RuleBase" id="RU361161"/>
    </source>
</evidence>
<dbReference type="Gene3D" id="3.20.20.300">
    <property type="entry name" value="Glycoside hydrolase, family 3, N-terminal domain"/>
    <property type="match status" value="1"/>
</dbReference>
<dbReference type="PRINTS" id="PR00133">
    <property type="entry name" value="GLHYDRLASE3"/>
</dbReference>
<protein>
    <submittedName>
        <fullName evidence="6">Beta-glucosidase</fullName>
    </submittedName>
</protein>
<dbReference type="SUPFAM" id="SSF51445">
    <property type="entry name" value="(Trans)glycosidases"/>
    <property type="match status" value="1"/>
</dbReference>
<dbReference type="InterPro" id="IPR017853">
    <property type="entry name" value="GH"/>
</dbReference>